<dbReference type="InterPro" id="IPR043690">
    <property type="entry name" value="RimI"/>
</dbReference>
<feature type="binding site" evidence="5">
    <location>
        <position position="121"/>
    </location>
    <ligand>
        <name>acetyl-CoA</name>
        <dbReference type="ChEBI" id="CHEBI:57288"/>
    </ligand>
</feature>
<evidence type="ECO:0000259" key="6">
    <source>
        <dbReference type="PROSITE" id="PS51186"/>
    </source>
</evidence>
<proteinExistence type="inferred from homology"/>
<keyword evidence="10" id="KW-1185">Reference proteome</keyword>
<keyword evidence="8" id="KW-0689">Ribosomal protein</keyword>
<evidence type="ECO:0000256" key="3">
    <source>
        <dbReference type="ARBA" id="ARBA00022679"/>
    </source>
</evidence>
<comment type="function">
    <text evidence="5">Acetylates the N-terminal alanine of ribosomal protein bS18.</text>
</comment>
<evidence type="ECO:0000313" key="9">
    <source>
        <dbReference type="Proteomes" id="UP000239446"/>
    </source>
</evidence>
<dbReference type="Pfam" id="PF00583">
    <property type="entry name" value="Acetyltransf_1"/>
    <property type="match status" value="1"/>
</dbReference>
<accession>A0A2S6G7T4</accession>
<gene>
    <name evidence="5" type="primary">rimI</name>
    <name evidence="8" type="ORF">B0H24_10065</name>
    <name evidence="7" type="ORF">BY455_1065</name>
</gene>
<dbReference type="HAMAP" id="MF_02210">
    <property type="entry name" value="RimI"/>
    <property type="match status" value="1"/>
</dbReference>
<dbReference type="EC" id="2.3.1.266" evidence="5"/>
<dbReference type="InterPro" id="IPR000182">
    <property type="entry name" value="GNAT_dom"/>
</dbReference>
<dbReference type="SUPFAM" id="SSF55729">
    <property type="entry name" value="Acyl-CoA N-acyltransferases (Nat)"/>
    <property type="match status" value="1"/>
</dbReference>
<comment type="caution">
    <text evidence="5">Lacks conserved residue(s) required for the propagation of feature annotation.</text>
</comment>
<dbReference type="GO" id="GO:0008999">
    <property type="term" value="F:protein-N-terminal-alanine acetyltransferase activity"/>
    <property type="evidence" value="ECO:0007669"/>
    <property type="project" value="UniProtKB-UniRule"/>
</dbReference>
<dbReference type="InterPro" id="IPR006464">
    <property type="entry name" value="AcTrfase_RimI/Ard1"/>
</dbReference>
<protein>
    <recommendedName>
        <fullName evidence="5">[Ribosomal protein bS18]-alanine N-acetyltransferase</fullName>
        <ecNumber evidence="5">2.3.1.266</ecNumber>
    </recommendedName>
</protein>
<keyword evidence="2 5" id="KW-0963">Cytoplasm</keyword>
<comment type="similarity">
    <text evidence="1 5">Belongs to the acetyltransferase family. RimI subfamily.</text>
</comment>
<dbReference type="OrthoDB" id="9796919at2"/>
<evidence type="ECO:0000256" key="5">
    <source>
        <dbReference type="HAMAP-Rule" id="MF_02210"/>
    </source>
</evidence>
<dbReference type="NCBIfam" id="TIGR01575">
    <property type="entry name" value="rimI"/>
    <property type="match status" value="1"/>
</dbReference>
<name>A0A2S6G7T4_9GAMM</name>
<sequence length="160" mass="18052">MIAPDSLRELPLQGVAIRPLLPGDLVRVQEIERLSHSHPWSESVFLDCFQDNYRLWALAREEQVLGYAIVNYMVDEAHLLNICIHPDIRGCGAGRYLLRHALAEAAHDGMAMMILEVRESNQGAAALYLSEGFEEIGRRPGYYPNGATRETARVMSLRFT</sequence>
<dbReference type="AlphaFoldDB" id="A0A2S6G7T4"/>
<evidence type="ECO:0000313" key="8">
    <source>
        <dbReference type="EMBL" id="PPK55245.1"/>
    </source>
</evidence>
<dbReference type="PROSITE" id="PS51186">
    <property type="entry name" value="GNAT"/>
    <property type="match status" value="1"/>
</dbReference>
<feature type="active site" description="Proton acceptor" evidence="5">
    <location>
        <position position="116"/>
    </location>
</feature>
<dbReference type="Proteomes" id="UP000239446">
    <property type="component" value="Unassembled WGS sequence"/>
</dbReference>
<feature type="domain" description="N-acetyltransferase" evidence="6">
    <location>
        <begin position="15"/>
        <end position="160"/>
    </location>
</feature>
<keyword evidence="8" id="KW-0687">Ribonucleoprotein</keyword>
<keyword evidence="4 5" id="KW-0012">Acyltransferase</keyword>
<dbReference type="GO" id="GO:0005840">
    <property type="term" value="C:ribosome"/>
    <property type="evidence" value="ECO:0007669"/>
    <property type="project" value="UniProtKB-KW"/>
</dbReference>
<dbReference type="PANTHER" id="PTHR43420:SF44">
    <property type="entry name" value="ACETYLTRANSFERASE YPEA"/>
    <property type="match status" value="1"/>
</dbReference>
<dbReference type="InterPro" id="IPR050680">
    <property type="entry name" value="YpeA/RimI_acetyltransf"/>
</dbReference>
<dbReference type="EMBL" id="PTIT01000006">
    <property type="protein sequence ID" value="PPK52269.1"/>
    <property type="molecule type" value="Genomic_DNA"/>
</dbReference>
<evidence type="ECO:0000313" key="7">
    <source>
        <dbReference type="EMBL" id="PPK52269.1"/>
    </source>
</evidence>
<feature type="active site" description="Proton donor" evidence="5">
    <location>
        <position position="128"/>
    </location>
</feature>
<keyword evidence="3 5" id="KW-0808">Transferase</keyword>
<dbReference type="CDD" id="cd04301">
    <property type="entry name" value="NAT_SF"/>
    <property type="match status" value="1"/>
</dbReference>
<dbReference type="Proteomes" id="UP000239648">
    <property type="component" value="Unassembled WGS sequence"/>
</dbReference>
<evidence type="ECO:0000256" key="1">
    <source>
        <dbReference type="ARBA" id="ARBA00005395"/>
    </source>
</evidence>
<evidence type="ECO:0000313" key="10">
    <source>
        <dbReference type="Proteomes" id="UP000239648"/>
    </source>
</evidence>
<reference evidence="7 10" key="1">
    <citation type="submission" date="2018-02" db="EMBL/GenBank/DDBJ databases">
        <title>Deep subsurface shale carbon reservoir microbial communities from Ohio and West Virginia, USA.</title>
        <authorList>
            <person name="Wrighton K."/>
        </authorList>
    </citation>
    <scope>NUCLEOTIDE SEQUENCE [LARGE SCALE GENOMIC DNA]</scope>
    <source>
        <strain evidence="7 10">UTICA-S1B6</strain>
    </source>
</reference>
<comment type="catalytic activity">
    <reaction evidence="5">
        <text>N-terminal L-alanyl-[ribosomal protein bS18] + acetyl-CoA = N-terminal N(alpha)-acetyl-L-alanyl-[ribosomal protein bS18] + CoA + H(+)</text>
        <dbReference type="Rhea" id="RHEA:43756"/>
        <dbReference type="Rhea" id="RHEA-COMP:10676"/>
        <dbReference type="Rhea" id="RHEA-COMP:10677"/>
        <dbReference type="ChEBI" id="CHEBI:15378"/>
        <dbReference type="ChEBI" id="CHEBI:57287"/>
        <dbReference type="ChEBI" id="CHEBI:57288"/>
        <dbReference type="ChEBI" id="CHEBI:64718"/>
        <dbReference type="ChEBI" id="CHEBI:83683"/>
        <dbReference type="EC" id="2.3.1.266"/>
    </reaction>
</comment>
<dbReference type="GO" id="GO:0005737">
    <property type="term" value="C:cytoplasm"/>
    <property type="evidence" value="ECO:0007669"/>
    <property type="project" value="UniProtKB-SubCell"/>
</dbReference>
<dbReference type="Gene3D" id="3.40.630.30">
    <property type="match status" value="1"/>
</dbReference>
<organism evidence="8 9">
    <name type="scientific">Marinobacter persicus</name>
    <dbReference type="NCBI Taxonomy" id="930118"/>
    <lineage>
        <taxon>Bacteria</taxon>
        <taxon>Pseudomonadati</taxon>
        <taxon>Pseudomonadota</taxon>
        <taxon>Gammaproteobacteria</taxon>
        <taxon>Pseudomonadales</taxon>
        <taxon>Marinobacteraceae</taxon>
        <taxon>Marinobacter</taxon>
    </lineage>
</organism>
<evidence type="ECO:0000256" key="4">
    <source>
        <dbReference type="ARBA" id="ARBA00023315"/>
    </source>
</evidence>
<comment type="subcellular location">
    <subcellularLocation>
        <location evidence="5">Cytoplasm</location>
    </subcellularLocation>
</comment>
<evidence type="ECO:0000256" key="2">
    <source>
        <dbReference type="ARBA" id="ARBA00022490"/>
    </source>
</evidence>
<comment type="caution">
    <text evidence="8">The sequence shown here is derived from an EMBL/GenBank/DDBJ whole genome shotgun (WGS) entry which is preliminary data.</text>
</comment>
<reference evidence="8 9" key="2">
    <citation type="submission" date="2018-02" db="EMBL/GenBank/DDBJ databases">
        <title>Subsurface microbial communities from deep shales in Ohio and West Virginia, USA.</title>
        <authorList>
            <person name="Wrighton K."/>
        </authorList>
    </citation>
    <scope>NUCLEOTIDE SEQUENCE [LARGE SCALE GENOMIC DNA]</scope>
    <source>
        <strain evidence="8 9">UTICA-S1B9</strain>
    </source>
</reference>
<dbReference type="InterPro" id="IPR016181">
    <property type="entry name" value="Acyl_CoA_acyltransferase"/>
</dbReference>
<dbReference type="PANTHER" id="PTHR43420">
    <property type="entry name" value="ACETYLTRANSFERASE"/>
    <property type="match status" value="1"/>
</dbReference>
<dbReference type="EMBL" id="PTIU01000006">
    <property type="protein sequence ID" value="PPK55245.1"/>
    <property type="molecule type" value="Genomic_DNA"/>
</dbReference>